<dbReference type="CTD" id="10874"/>
<dbReference type="Bgee" id="ENSLOCG00000014037">
    <property type="expression patterns" value="Expressed in brain and 6 other cell types or tissues"/>
</dbReference>
<organism evidence="7 8">
    <name type="scientific">Lepisosteus oculatus</name>
    <name type="common">Spotted gar</name>
    <dbReference type="NCBI Taxonomy" id="7918"/>
    <lineage>
        <taxon>Eukaryota</taxon>
        <taxon>Metazoa</taxon>
        <taxon>Chordata</taxon>
        <taxon>Craniata</taxon>
        <taxon>Vertebrata</taxon>
        <taxon>Euteleostomi</taxon>
        <taxon>Actinopterygii</taxon>
        <taxon>Neopterygii</taxon>
        <taxon>Holostei</taxon>
        <taxon>Semionotiformes</taxon>
        <taxon>Lepisosteidae</taxon>
        <taxon>Lepisosteus</taxon>
    </lineage>
</organism>
<dbReference type="Ensembl" id="ENSLOCT00000017333.1">
    <property type="protein sequence ID" value="ENSLOCP00000017302.1"/>
    <property type="gene ID" value="ENSLOCG00000014037.1"/>
</dbReference>
<dbReference type="EMBL" id="AHAT01002226">
    <property type="status" value="NOT_ANNOTATED_CDS"/>
    <property type="molecule type" value="Genomic_DNA"/>
</dbReference>
<reference evidence="8" key="1">
    <citation type="submission" date="2011-12" db="EMBL/GenBank/DDBJ databases">
        <title>The Draft Genome of Lepisosteus oculatus.</title>
        <authorList>
            <consortium name="The Broad Institute Genome Assembly &amp; Analysis Group"/>
            <consortium name="Computational R&amp;D Group"/>
            <consortium name="and Sequencing Platform"/>
            <person name="Di Palma F."/>
            <person name="Alfoldi J."/>
            <person name="Johnson J."/>
            <person name="Berlin A."/>
            <person name="Gnerre S."/>
            <person name="Jaffe D."/>
            <person name="MacCallum I."/>
            <person name="Young S."/>
            <person name="Walker B.J."/>
            <person name="Lander E.S."/>
            <person name="Lindblad-Toh K."/>
        </authorList>
    </citation>
    <scope>NUCLEOTIDE SEQUENCE [LARGE SCALE GENOMIC DNA]</scope>
</reference>
<dbReference type="GeneID" id="107077141"/>
<evidence type="ECO:0000256" key="1">
    <source>
        <dbReference type="ARBA" id="ARBA00004613"/>
    </source>
</evidence>
<evidence type="ECO:0000256" key="2">
    <source>
        <dbReference type="ARBA" id="ARBA00009957"/>
    </source>
</evidence>
<dbReference type="GO" id="GO:0042922">
    <property type="term" value="F:neuromedin U receptor binding"/>
    <property type="evidence" value="ECO:0007669"/>
    <property type="project" value="InterPro"/>
</dbReference>
<dbReference type="PROSITE" id="PS00967">
    <property type="entry name" value="NMU"/>
    <property type="match status" value="1"/>
</dbReference>
<dbReference type="PANTHER" id="PTHR15390">
    <property type="entry name" value="NEUROMEDIN-U"/>
    <property type="match status" value="1"/>
</dbReference>
<dbReference type="GO" id="GO:0006940">
    <property type="term" value="P:regulation of smooth muscle contraction"/>
    <property type="evidence" value="ECO:0007669"/>
    <property type="project" value="InterPro"/>
</dbReference>
<reference evidence="7" key="3">
    <citation type="submission" date="2025-05" db="UniProtKB">
        <authorList>
            <consortium name="Ensembl"/>
        </authorList>
    </citation>
    <scope>IDENTIFICATION</scope>
</reference>
<dbReference type="EMBL" id="AHAT01002224">
    <property type="status" value="NOT_ANNOTATED_CDS"/>
    <property type="molecule type" value="Genomic_DNA"/>
</dbReference>
<dbReference type="HOGENOM" id="CLU_090356_0_0_1"/>
<dbReference type="Pfam" id="PF02070">
    <property type="entry name" value="NMU"/>
    <property type="match status" value="1"/>
</dbReference>
<dbReference type="STRING" id="7918.ENSLOCP00000017302"/>
<dbReference type="Proteomes" id="UP000018468">
    <property type="component" value="Linkage group LG4"/>
</dbReference>
<dbReference type="EMBL" id="KT235782">
    <property type="protein sequence ID" value="ALD51565.1"/>
    <property type="molecule type" value="mRNA"/>
</dbReference>
<keyword evidence="8" id="KW-1185">Reference proteome</keyword>
<reference evidence="6" key="2">
    <citation type="journal article" date="2015" name="Mol. Biol. Evol.">
        <title>Prevertebrate Local Gene Duplication Facilitated Expansion of the Neuropeptide GPCR Superfamily.</title>
        <authorList>
            <person name="Yun S."/>
            <person name="Furlong M."/>
            <person name="Sim M."/>
            <person name="Cho M."/>
            <person name="Park S."/>
            <person name="Cho E.B."/>
            <person name="Reyes-Alcaraz A."/>
            <person name="Hwang J.I."/>
            <person name="Kim J."/>
            <person name="Seong J.Y."/>
        </authorList>
    </citation>
    <scope>NUCLEOTIDE SEQUENCE</scope>
</reference>
<evidence type="ECO:0000259" key="5">
    <source>
        <dbReference type="SMART" id="SM00084"/>
    </source>
</evidence>
<dbReference type="KEGG" id="loc:107077141"/>
<dbReference type="OrthoDB" id="9879773at2759"/>
<dbReference type="InterPro" id="IPR018070">
    <property type="entry name" value="Neuromedin-U_amidation-site"/>
</dbReference>
<evidence type="ECO:0000256" key="4">
    <source>
        <dbReference type="ARBA" id="ARBA00022815"/>
    </source>
</evidence>
<dbReference type="InterPro" id="IPR042384">
    <property type="entry name" value="NMU"/>
</dbReference>
<sequence length="187" mass="20357">MPMKPAPCPHQPAPGSCTAGCGARAGAGRQPHCAAVLTLAVLLLALPACRSAPALLQGPQADQELQLWSEIDDLCSSYLSADLQSQAPSVLEELCYSVMGIVHKSQDVRAKEQSKRFLFHYTKSHNSGSSDPASSVLHPLLQLVPQLHARRLRRFRSDDDLQGPGGIQSRGYFLFRPRNGRRSTTFI</sequence>
<keyword evidence="4" id="KW-0027">Amidation</keyword>
<dbReference type="EMBL" id="AHAT01002223">
    <property type="status" value="NOT_ANNOTATED_CDS"/>
    <property type="molecule type" value="Genomic_DNA"/>
</dbReference>
<dbReference type="OMA" id="LWSEQEL"/>
<dbReference type="PANTHER" id="PTHR15390:SF0">
    <property type="entry name" value="NEUROMEDIN-U"/>
    <property type="match status" value="1"/>
</dbReference>
<feature type="domain" description="Neuromedin U C-terminal" evidence="5">
    <location>
        <begin position="155"/>
        <end position="179"/>
    </location>
</feature>
<evidence type="ECO:0000313" key="7">
    <source>
        <dbReference type="Ensembl" id="ENSLOCP00000017302.1"/>
    </source>
</evidence>
<evidence type="ECO:0000313" key="6">
    <source>
        <dbReference type="EMBL" id="ALD51565.1"/>
    </source>
</evidence>
<gene>
    <name evidence="6" type="primary">NMU</name>
</gene>
<evidence type="ECO:0000256" key="3">
    <source>
        <dbReference type="ARBA" id="ARBA00022525"/>
    </source>
</evidence>
<dbReference type="EMBL" id="AHAT01002225">
    <property type="status" value="NOT_ANNOTATED_CDS"/>
    <property type="molecule type" value="Genomic_DNA"/>
</dbReference>
<dbReference type="SMART" id="SM00084">
    <property type="entry name" value="NMU"/>
    <property type="match status" value="1"/>
</dbReference>
<dbReference type="GO" id="GO:0048512">
    <property type="term" value="P:circadian behavior"/>
    <property type="evidence" value="ECO:0007669"/>
    <property type="project" value="Ensembl"/>
</dbReference>
<proteinExistence type="evidence at transcript level"/>
<dbReference type="GeneTree" id="ENSGT00510000048726"/>
<dbReference type="eggNOG" id="ENOG502S1QB">
    <property type="taxonomic scope" value="Eukaryota"/>
</dbReference>
<evidence type="ECO:0000313" key="8">
    <source>
        <dbReference type="Proteomes" id="UP000018468"/>
    </source>
</evidence>
<dbReference type="InterPro" id="IPR008200">
    <property type="entry name" value="NMU_C"/>
</dbReference>
<protein>
    <submittedName>
        <fullName evidence="6 7">Neuromedin U</fullName>
    </submittedName>
</protein>
<name>W5N9J3_LEPOC</name>
<keyword evidence="3" id="KW-0964">Secreted</keyword>
<dbReference type="RefSeq" id="XP_015200891.1">
    <property type="nucleotide sequence ID" value="XM_015345405.2"/>
</dbReference>
<comment type="similarity">
    <text evidence="2">Belongs to the NmU family.</text>
</comment>
<dbReference type="AlphaFoldDB" id="W5N9J3"/>
<comment type="subcellular location">
    <subcellularLocation>
        <location evidence="1">Secreted</location>
    </subcellularLocation>
</comment>
<dbReference type="GO" id="GO:0005576">
    <property type="term" value="C:extracellular region"/>
    <property type="evidence" value="ECO:0007669"/>
    <property type="project" value="UniProtKB-SubCell"/>
</dbReference>
<accession>W5N9J3</accession>